<dbReference type="InterPro" id="IPR000914">
    <property type="entry name" value="SBP_5_dom"/>
</dbReference>
<dbReference type="STRING" id="1798382.A3D77_05655"/>
<dbReference type="EMBL" id="MFJL01000003">
    <property type="protein sequence ID" value="OGG17078.1"/>
    <property type="molecule type" value="Genomic_DNA"/>
</dbReference>
<dbReference type="CDD" id="cd00995">
    <property type="entry name" value="PBP2_NikA_DppA_OppA_like"/>
    <property type="match status" value="1"/>
</dbReference>
<name>A0A1F5ZX86_9BACT</name>
<dbReference type="Pfam" id="PF00496">
    <property type="entry name" value="SBP_bac_5"/>
    <property type="match status" value="1"/>
</dbReference>
<keyword evidence="1" id="KW-0812">Transmembrane</keyword>
<dbReference type="InterPro" id="IPR039424">
    <property type="entry name" value="SBP_5"/>
</dbReference>
<dbReference type="InterPro" id="IPR030678">
    <property type="entry name" value="Peptide/Ni-bd"/>
</dbReference>
<dbReference type="GO" id="GO:0015833">
    <property type="term" value="P:peptide transport"/>
    <property type="evidence" value="ECO:0007669"/>
    <property type="project" value="TreeGrafter"/>
</dbReference>
<keyword evidence="1" id="KW-1133">Transmembrane helix</keyword>
<protein>
    <recommendedName>
        <fullName evidence="2">Solute-binding protein family 5 domain-containing protein</fullName>
    </recommendedName>
</protein>
<evidence type="ECO:0000313" key="4">
    <source>
        <dbReference type="Proteomes" id="UP000176923"/>
    </source>
</evidence>
<dbReference type="SUPFAM" id="SSF53850">
    <property type="entry name" value="Periplasmic binding protein-like II"/>
    <property type="match status" value="1"/>
</dbReference>
<dbReference type="Gene3D" id="3.90.76.10">
    <property type="entry name" value="Dipeptide-binding Protein, Domain 1"/>
    <property type="match status" value="1"/>
</dbReference>
<sequence>MGKKLQYLFFFLQTFLTRHKSVLFLSFFLGFLITAISRIIFPYLTSALESKTETIGIIGQFNESSLPLSIENKISMGLTHLLASGEASPAAALSWKTNDKGNIYTITLDNSLKWHDGKEFTASDVVYQLKGAQFKVITKNILEIDLTDPYSPLPVLLSHPLIREGLIGLGPYVVTKENFKGDTLTELILTPQKKESLPILRYRFYNNSKDAVLAFKLGEINTIESLNNPGEFLSWKNAEIEETTKYDLYTGVFFNLDNPNFKEKEVRQALSYAISPIDSYEKALTPISPLSWGYSKRIRLYSYDPESALKILSKSPLASDSSQLTISTFPSLLSTAQKVKDSWGKVGVKSKIKVSTDIPDNFDVMILSQRIPPDPDQYQYWESNQDQTNITGYSNPKIDKLLEDGRREQDIEKRKKIYADFQRYLVDDAPVVFLYYPKNYTVVRK</sequence>
<reference evidence="3 4" key="1">
    <citation type="journal article" date="2016" name="Nat. Commun.">
        <title>Thousands of microbial genomes shed light on interconnected biogeochemical processes in an aquifer system.</title>
        <authorList>
            <person name="Anantharaman K."/>
            <person name="Brown C.T."/>
            <person name="Hug L.A."/>
            <person name="Sharon I."/>
            <person name="Castelle C.J."/>
            <person name="Probst A.J."/>
            <person name="Thomas B.C."/>
            <person name="Singh A."/>
            <person name="Wilkins M.J."/>
            <person name="Karaoz U."/>
            <person name="Brodie E.L."/>
            <person name="Williams K.H."/>
            <person name="Hubbard S.S."/>
            <person name="Banfield J.F."/>
        </authorList>
    </citation>
    <scope>NUCLEOTIDE SEQUENCE [LARGE SCALE GENOMIC DNA]</scope>
</reference>
<evidence type="ECO:0000256" key="1">
    <source>
        <dbReference type="SAM" id="Phobius"/>
    </source>
</evidence>
<dbReference type="PANTHER" id="PTHR30290">
    <property type="entry name" value="PERIPLASMIC BINDING COMPONENT OF ABC TRANSPORTER"/>
    <property type="match status" value="1"/>
</dbReference>
<evidence type="ECO:0000313" key="3">
    <source>
        <dbReference type="EMBL" id="OGG17078.1"/>
    </source>
</evidence>
<dbReference type="GO" id="GO:0043190">
    <property type="term" value="C:ATP-binding cassette (ABC) transporter complex"/>
    <property type="evidence" value="ECO:0007669"/>
    <property type="project" value="InterPro"/>
</dbReference>
<feature type="domain" description="Solute-binding protein family 5" evidence="2">
    <location>
        <begin position="87"/>
        <end position="380"/>
    </location>
</feature>
<organism evidence="3 4">
    <name type="scientific">Candidatus Gottesmanbacteria bacterium RIFCSPHIGHO2_02_FULL_39_11</name>
    <dbReference type="NCBI Taxonomy" id="1798382"/>
    <lineage>
        <taxon>Bacteria</taxon>
        <taxon>Candidatus Gottesmaniibacteriota</taxon>
    </lineage>
</organism>
<dbReference type="AlphaFoldDB" id="A0A1F5ZX86"/>
<feature type="transmembrane region" description="Helical" evidence="1">
    <location>
        <begin position="21"/>
        <end position="41"/>
    </location>
</feature>
<evidence type="ECO:0000259" key="2">
    <source>
        <dbReference type="Pfam" id="PF00496"/>
    </source>
</evidence>
<gene>
    <name evidence="3" type="ORF">A3D77_05655</name>
</gene>
<dbReference type="Proteomes" id="UP000176923">
    <property type="component" value="Unassembled WGS sequence"/>
</dbReference>
<dbReference type="GO" id="GO:0042597">
    <property type="term" value="C:periplasmic space"/>
    <property type="evidence" value="ECO:0007669"/>
    <property type="project" value="UniProtKB-ARBA"/>
</dbReference>
<dbReference type="Gene3D" id="3.40.190.10">
    <property type="entry name" value="Periplasmic binding protein-like II"/>
    <property type="match status" value="1"/>
</dbReference>
<comment type="caution">
    <text evidence="3">The sequence shown here is derived from an EMBL/GenBank/DDBJ whole genome shotgun (WGS) entry which is preliminary data.</text>
</comment>
<keyword evidence="1" id="KW-0472">Membrane</keyword>
<proteinExistence type="predicted"/>
<dbReference type="GO" id="GO:1904680">
    <property type="term" value="F:peptide transmembrane transporter activity"/>
    <property type="evidence" value="ECO:0007669"/>
    <property type="project" value="TreeGrafter"/>
</dbReference>
<accession>A0A1F5ZX86</accession>
<dbReference type="PIRSF" id="PIRSF002741">
    <property type="entry name" value="MppA"/>
    <property type="match status" value="1"/>
</dbReference>
<dbReference type="Gene3D" id="3.10.105.10">
    <property type="entry name" value="Dipeptide-binding Protein, Domain 3"/>
    <property type="match status" value="1"/>
</dbReference>